<organism evidence="1 2">
    <name type="scientific">Salmonella enterica I</name>
    <dbReference type="NCBI Taxonomy" id="59201"/>
    <lineage>
        <taxon>Bacteria</taxon>
        <taxon>Pseudomonadati</taxon>
        <taxon>Pseudomonadota</taxon>
        <taxon>Gammaproteobacteria</taxon>
        <taxon>Enterobacterales</taxon>
        <taxon>Enterobacteriaceae</taxon>
        <taxon>Salmonella</taxon>
    </lineage>
</organism>
<name>A0A447U0L7_SALET</name>
<protein>
    <submittedName>
        <fullName evidence="1">Phosphomannomutase</fullName>
    </submittedName>
</protein>
<dbReference type="AlphaFoldDB" id="A0A447U0L7"/>
<sequence>MNVVNNSRDVIYSSGIVFGTSGARGLVKDFTPQVCAAFTVSFVCRYAGTFFL</sequence>
<evidence type="ECO:0000313" key="1">
    <source>
        <dbReference type="EMBL" id="VEB57593.1"/>
    </source>
</evidence>
<proteinExistence type="predicted"/>
<gene>
    <name evidence="1" type="ORF">NCTC6754_04968</name>
</gene>
<dbReference type="Proteomes" id="UP000269208">
    <property type="component" value="Chromosome"/>
</dbReference>
<evidence type="ECO:0000313" key="2">
    <source>
        <dbReference type="Proteomes" id="UP000269208"/>
    </source>
</evidence>
<reference evidence="1 2" key="1">
    <citation type="submission" date="2018-12" db="EMBL/GenBank/DDBJ databases">
        <authorList>
            <consortium name="Pathogen Informatics"/>
        </authorList>
    </citation>
    <scope>NUCLEOTIDE SEQUENCE [LARGE SCALE GENOMIC DNA]</scope>
    <source>
        <strain evidence="1 2">NCTC6754</strain>
    </source>
</reference>
<dbReference type="EMBL" id="LR134190">
    <property type="protein sequence ID" value="VEB57593.1"/>
    <property type="molecule type" value="Genomic_DNA"/>
</dbReference>
<accession>A0A447U0L7</accession>